<comment type="caution">
    <text evidence="8">The sequence shown here is derived from an EMBL/GenBank/DDBJ whole genome shotgun (WGS) entry which is preliminary data.</text>
</comment>
<dbReference type="GO" id="GO:0015297">
    <property type="term" value="F:antiporter activity"/>
    <property type="evidence" value="ECO:0007669"/>
    <property type="project" value="InterPro"/>
</dbReference>
<feature type="transmembrane region" description="Helical" evidence="7">
    <location>
        <begin position="395"/>
        <end position="414"/>
    </location>
</feature>
<evidence type="ECO:0000256" key="1">
    <source>
        <dbReference type="ARBA" id="ARBA00004651"/>
    </source>
</evidence>
<dbReference type="STRING" id="180332.GCA_000797495_03862"/>
<keyword evidence="5 7" id="KW-1133">Transmembrane helix</keyword>
<dbReference type="Proteomes" id="UP000306509">
    <property type="component" value="Unassembled WGS sequence"/>
</dbReference>
<dbReference type="GO" id="GO:0005886">
    <property type="term" value="C:plasma membrane"/>
    <property type="evidence" value="ECO:0007669"/>
    <property type="project" value="UniProtKB-SubCell"/>
</dbReference>
<dbReference type="PANTHER" id="PTHR43549">
    <property type="entry name" value="MULTIDRUG RESISTANCE PROTEIN YPNP-RELATED"/>
    <property type="match status" value="1"/>
</dbReference>
<accession>A0A4U8Q9D5</accession>
<feature type="transmembrane region" description="Helical" evidence="7">
    <location>
        <begin position="354"/>
        <end position="374"/>
    </location>
</feature>
<feature type="transmembrane region" description="Helical" evidence="7">
    <location>
        <begin position="131"/>
        <end position="151"/>
    </location>
</feature>
<feature type="transmembrane region" description="Helical" evidence="7">
    <location>
        <begin position="43"/>
        <end position="72"/>
    </location>
</feature>
<dbReference type="PIRSF" id="PIRSF006603">
    <property type="entry name" value="DinF"/>
    <property type="match status" value="1"/>
</dbReference>
<evidence type="ECO:0000256" key="4">
    <source>
        <dbReference type="ARBA" id="ARBA00022692"/>
    </source>
</evidence>
<dbReference type="InterPro" id="IPR052031">
    <property type="entry name" value="Membrane_Transporter-Flippase"/>
</dbReference>
<evidence type="ECO:0000256" key="3">
    <source>
        <dbReference type="ARBA" id="ARBA00022475"/>
    </source>
</evidence>
<organism evidence="8 9">
    <name type="scientific">Robinsoniella peoriensis</name>
    <dbReference type="NCBI Taxonomy" id="180332"/>
    <lineage>
        <taxon>Bacteria</taxon>
        <taxon>Bacillati</taxon>
        <taxon>Bacillota</taxon>
        <taxon>Clostridia</taxon>
        <taxon>Lachnospirales</taxon>
        <taxon>Lachnospiraceae</taxon>
        <taxon>Robinsoniella</taxon>
    </lineage>
</organism>
<feature type="transmembrane region" description="Helical" evidence="7">
    <location>
        <begin position="12"/>
        <end position="31"/>
    </location>
</feature>
<feature type="transmembrane region" description="Helical" evidence="7">
    <location>
        <begin position="420"/>
        <end position="436"/>
    </location>
</feature>
<feature type="transmembrane region" description="Helical" evidence="7">
    <location>
        <begin position="92"/>
        <end position="111"/>
    </location>
</feature>
<dbReference type="InterPro" id="IPR048279">
    <property type="entry name" value="MdtK-like"/>
</dbReference>
<protein>
    <submittedName>
        <fullName evidence="8">Multidrug export protein MepA</fullName>
    </submittedName>
</protein>
<dbReference type="InterPro" id="IPR002528">
    <property type="entry name" value="MATE_fam"/>
</dbReference>
<dbReference type="OrthoDB" id="9776324at2"/>
<sequence>MTKNMTSGQPAKLILFFTIPLLIGNIFQQFYSMADTLIVGRTIGVHALAAVGCTGSITFLILGFAMGLTAGLSIVTAQRFGASDENGVRRSIAVGALISLAVTILLTVIAVPLTRPILEWMQTPAEIIDDAWSYLVIIFTGTAACMLFNMLSNIIRAVGDSKTPLLFLIIACILNIILDFVLILVFKMGVAGAAWATILAQLVSGLLCLWYMKKRLTFLIPKKDDWKVTSWEVTLHLKLALPMAFQMSIIAIGAVILQYALNGLGAVSVAAYTAAQKIDSIATQPMNSFGTTMGTYAAQNMGAGRIDRIRKGVFQCALISVGFSIVMGLVNIFAGYQLAGIFVGPGQPEVLNLAQVYLGINGSLYFVLALLFVFRFTLQGLGKSFMPTLAGVMELVMRCFAAICLSGIMGFAGACWSNPLAWIGAAIPLGIAYFMTMKKMKTIYPDGKPKESVS</sequence>
<dbReference type="RefSeq" id="WP_027293678.1">
    <property type="nucleotide sequence ID" value="NZ_CABMJZ010000118.1"/>
</dbReference>
<evidence type="ECO:0000313" key="9">
    <source>
        <dbReference type="Proteomes" id="UP000306509"/>
    </source>
</evidence>
<keyword evidence="2" id="KW-0813">Transport</keyword>
<feature type="transmembrane region" description="Helical" evidence="7">
    <location>
        <begin position="163"/>
        <end position="186"/>
    </location>
</feature>
<keyword evidence="6 7" id="KW-0472">Membrane</keyword>
<reference evidence="8 9" key="1">
    <citation type="journal article" date="2019" name="Anaerobe">
        <title>Detection of Robinsoniella peoriensis in multiple bone samples of a trauma patient.</title>
        <authorList>
            <person name="Schrottner P."/>
            <person name="Hartwich K."/>
            <person name="Bunk B."/>
            <person name="Schober I."/>
            <person name="Helbig S."/>
            <person name="Rudolph W.W."/>
            <person name="Gunzer F."/>
        </authorList>
    </citation>
    <scope>NUCLEOTIDE SEQUENCE [LARGE SCALE GENOMIC DNA]</scope>
    <source>
        <strain evidence="8 9">DSM 106044</strain>
    </source>
</reference>
<evidence type="ECO:0000313" key="8">
    <source>
        <dbReference type="EMBL" id="TLD01034.1"/>
    </source>
</evidence>
<dbReference type="CDD" id="cd13138">
    <property type="entry name" value="MATE_yoeA_like"/>
    <property type="match status" value="1"/>
</dbReference>
<gene>
    <name evidence="8" type="primary">mepA_10</name>
    <name evidence="8" type="ORF">DSM106044_02236</name>
</gene>
<keyword evidence="3" id="KW-1003">Cell membrane</keyword>
<comment type="subcellular location">
    <subcellularLocation>
        <location evidence="1">Cell membrane</location>
        <topology evidence="1">Multi-pass membrane protein</topology>
    </subcellularLocation>
</comment>
<dbReference type="GO" id="GO:0042910">
    <property type="term" value="F:xenobiotic transmembrane transporter activity"/>
    <property type="evidence" value="ECO:0007669"/>
    <property type="project" value="InterPro"/>
</dbReference>
<name>A0A4U8Q9D5_9FIRM</name>
<dbReference type="Pfam" id="PF01554">
    <property type="entry name" value="MatE"/>
    <property type="match status" value="2"/>
</dbReference>
<proteinExistence type="predicted"/>
<dbReference type="NCBIfam" id="TIGR00797">
    <property type="entry name" value="matE"/>
    <property type="match status" value="1"/>
</dbReference>
<keyword evidence="9" id="KW-1185">Reference proteome</keyword>
<feature type="transmembrane region" description="Helical" evidence="7">
    <location>
        <begin position="313"/>
        <end position="334"/>
    </location>
</feature>
<feature type="transmembrane region" description="Helical" evidence="7">
    <location>
        <begin position="192"/>
        <end position="212"/>
    </location>
</feature>
<dbReference type="AlphaFoldDB" id="A0A4U8Q9D5"/>
<evidence type="ECO:0000256" key="5">
    <source>
        <dbReference type="ARBA" id="ARBA00022989"/>
    </source>
</evidence>
<evidence type="ECO:0000256" key="7">
    <source>
        <dbReference type="SAM" id="Phobius"/>
    </source>
</evidence>
<dbReference type="EMBL" id="QGQD01000045">
    <property type="protein sequence ID" value="TLD01034.1"/>
    <property type="molecule type" value="Genomic_DNA"/>
</dbReference>
<evidence type="ECO:0000256" key="2">
    <source>
        <dbReference type="ARBA" id="ARBA00022448"/>
    </source>
</evidence>
<keyword evidence="4 7" id="KW-0812">Transmembrane</keyword>
<evidence type="ECO:0000256" key="6">
    <source>
        <dbReference type="ARBA" id="ARBA00023136"/>
    </source>
</evidence>
<dbReference type="PANTHER" id="PTHR43549:SF3">
    <property type="entry name" value="MULTIDRUG RESISTANCE PROTEIN YPNP-RELATED"/>
    <property type="match status" value="1"/>
</dbReference>